<evidence type="ECO:0000313" key="2">
    <source>
        <dbReference type="EMBL" id="RVW23369.1"/>
    </source>
</evidence>
<dbReference type="GO" id="GO:0004523">
    <property type="term" value="F:RNA-DNA hybrid ribonuclease activity"/>
    <property type="evidence" value="ECO:0007669"/>
    <property type="project" value="InterPro"/>
</dbReference>
<dbReference type="PANTHER" id="PTHR48475">
    <property type="entry name" value="RIBONUCLEASE H"/>
    <property type="match status" value="1"/>
</dbReference>
<dbReference type="InterPro" id="IPR012337">
    <property type="entry name" value="RNaseH-like_sf"/>
</dbReference>
<dbReference type="PANTHER" id="PTHR48475:SF1">
    <property type="entry name" value="RNASE H TYPE-1 DOMAIN-CONTAINING PROTEIN"/>
    <property type="match status" value="1"/>
</dbReference>
<dbReference type="AlphaFoldDB" id="A0A438CJM4"/>
<reference evidence="2 3" key="1">
    <citation type="journal article" date="2018" name="PLoS Genet.">
        <title>Population sequencing reveals clonal diversity and ancestral inbreeding in the grapevine cultivar Chardonnay.</title>
        <authorList>
            <person name="Roach M.J."/>
            <person name="Johnson D.L."/>
            <person name="Bohlmann J."/>
            <person name="van Vuuren H.J."/>
            <person name="Jones S.J."/>
            <person name="Pretorius I.S."/>
            <person name="Schmidt S.A."/>
            <person name="Borneman A.R."/>
        </authorList>
    </citation>
    <scope>NUCLEOTIDE SEQUENCE [LARGE SCALE GENOMIC DNA]</scope>
    <source>
        <strain evidence="3">cv. Chardonnay</strain>
        <tissue evidence="2">Leaf</tissue>
    </source>
</reference>
<dbReference type="CDD" id="cd09279">
    <property type="entry name" value="RNase_HI_like"/>
    <property type="match status" value="1"/>
</dbReference>
<dbReference type="GO" id="GO:0003676">
    <property type="term" value="F:nucleic acid binding"/>
    <property type="evidence" value="ECO:0007669"/>
    <property type="project" value="InterPro"/>
</dbReference>
<dbReference type="InterPro" id="IPR002156">
    <property type="entry name" value="RNaseH_domain"/>
</dbReference>
<protein>
    <recommendedName>
        <fullName evidence="1">RNase H type-1 domain-containing protein</fullName>
    </recommendedName>
</protein>
<proteinExistence type="predicted"/>
<gene>
    <name evidence="2" type="ORF">CK203_100796</name>
</gene>
<dbReference type="Pfam" id="PF13456">
    <property type="entry name" value="RVT_3"/>
    <property type="match status" value="1"/>
</dbReference>
<dbReference type="Proteomes" id="UP000288805">
    <property type="component" value="Unassembled WGS sequence"/>
</dbReference>
<organism evidence="2 3">
    <name type="scientific">Vitis vinifera</name>
    <name type="common">Grape</name>
    <dbReference type="NCBI Taxonomy" id="29760"/>
    <lineage>
        <taxon>Eukaryota</taxon>
        <taxon>Viridiplantae</taxon>
        <taxon>Streptophyta</taxon>
        <taxon>Embryophyta</taxon>
        <taxon>Tracheophyta</taxon>
        <taxon>Spermatophyta</taxon>
        <taxon>Magnoliopsida</taxon>
        <taxon>eudicotyledons</taxon>
        <taxon>Gunneridae</taxon>
        <taxon>Pentapetalae</taxon>
        <taxon>rosids</taxon>
        <taxon>Vitales</taxon>
        <taxon>Vitaceae</taxon>
        <taxon>Viteae</taxon>
        <taxon>Vitis</taxon>
    </lineage>
</organism>
<evidence type="ECO:0000259" key="1">
    <source>
        <dbReference type="Pfam" id="PF13456"/>
    </source>
</evidence>
<dbReference type="EMBL" id="QGNW01002198">
    <property type="protein sequence ID" value="RVW23369.1"/>
    <property type="molecule type" value="Genomic_DNA"/>
</dbReference>
<name>A0A438CJM4_VITVI</name>
<sequence length="153" mass="17488">MGLLLQSTIGEQLEQAIWLGFPTSNNEAEYEAILVELSLALTLSASKLETCSDSQLVIRKIQGEYEAKDEHMARFVPQMLKRHRGTVCASRATRRFIPMEVDMPTARTIVQGQRNDNLELERHLNWADKARGNAAIRMASYKQRAITHYNWKV</sequence>
<evidence type="ECO:0000313" key="3">
    <source>
        <dbReference type="Proteomes" id="UP000288805"/>
    </source>
</evidence>
<accession>A0A438CJM4</accession>
<dbReference type="Gene3D" id="3.30.420.10">
    <property type="entry name" value="Ribonuclease H-like superfamily/Ribonuclease H"/>
    <property type="match status" value="1"/>
</dbReference>
<dbReference type="InterPro" id="IPR036397">
    <property type="entry name" value="RNaseH_sf"/>
</dbReference>
<dbReference type="SUPFAM" id="SSF53098">
    <property type="entry name" value="Ribonuclease H-like"/>
    <property type="match status" value="1"/>
</dbReference>
<feature type="domain" description="RNase H type-1" evidence="1">
    <location>
        <begin position="23"/>
        <end position="80"/>
    </location>
</feature>
<comment type="caution">
    <text evidence="2">The sequence shown here is derived from an EMBL/GenBank/DDBJ whole genome shotgun (WGS) entry which is preliminary data.</text>
</comment>